<evidence type="ECO:0000313" key="8">
    <source>
        <dbReference type="Proteomes" id="UP000001977"/>
    </source>
</evidence>
<feature type="domain" description="GtrA/DPMS transmembrane" evidence="6">
    <location>
        <begin position="21"/>
        <end position="131"/>
    </location>
</feature>
<dbReference type="STRING" id="360910.BAV1247"/>
<feature type="transmembrane region" description="Helical" evidence="5">
    <location>
        <begin position="108"/>
        <end position="125"/>
    </location>
</feature>
<organism evidence="7 8">
    <name type="scientific">Bordetella avium (strain 197N)</name>
    <dbReference type="NCBI Taxonomy" id="360910"/>
    <lineage>
        <taxon>Bacteria</taxon>
        <taxon>Pseudomonadati</taxon>
        <taxon>Pseudomonadota</taxon>
        <taxon>Betaproteobacteria</taxon>
        <taxon>Burkholderiales</taxon>
        <taxon>Alcaligenaceae</taxon>
        <taxon>Bordetella</taxon>
    </lineage>
</organism>
<gene>
    <name evidence="7" type="ordered locus">BAV1247</name>
</gene>
<keyword evidence="4 5" id="KW-0472">Membrane</keyword>
<evidence type="ECO:0000256" key="2">
    <source>
        <dbReference type="ARBA" id="ARBA00022692"/>
    </source>
</evidence>
<evidence type="ECO:0000256" key="3">
    <source>
        <dbReference type="ARBA" id="ARBA00022989"/>
    </source>
</evidence>
<dbReference type="Proteomes" id="UP000001977">
    <property type="component" value="Chromosome"/>
</dbReference>
<dbReference type="EMBL" id="AM167904">
    <property type="protein sequence ID" value="CAJ48855.1"/>
    <property type="molecule type" value="Genomic_DNA"/>
</dbReference>
<dbReference type="Pfam" id="PF04138">
    <property type="entry name" value="GtrA_DPMS_TM"/>
    <property type="match status" value="1"/>
</dbReference>
<feature type="transmembrane region" description="Helical" evidence="5">
    <location>
        <begin position="20"/>
        <end position="43"/>
    </location>
</feature>
<reference evidence="7 8" key="1">
    <citation type="journal article" date="2006" name="J. Bacteriol.">
        <title>Comparison of the genome sequence of the poultry pathogen Bordetella avium with those of B. bronchiseptica, B. pertussis, and B. parapertussis reveals extensive diversity in surface structures associated with host interaction.</title>
        <authorList>
            <person name="Sebaihia M."/>
            <person name="Preston A."/>
            <person name="Maskell D.J."/>
            <person name="Kuzmiak H."/>
            <person name="Connell T.D."/>
            <person name="King N.D."/>
            <person name="Orndorff P.E."/>
            <person name="Miyamoto D.M."/>
            <person name="Thomson N.R."/>
            <person name="Harris D."/>
            <person name="Goble A."/>
            <person name="Lord A."/>
            <person name="Murphy L."/>
            <person name="Quail M.A."/>
            <person name="Rutter S."/>
            <person name="Squares R."/>
            <person name="Squares S."/>
            <person name="Woodward J."/>
            <person name="Parkhill J."/>
            <person name="Temple L.M."/>
        </authorList>
    </citation>
    <scope>NUCLEOTIDE SEQUENCE [LARGE SCALE GENOMIC DNA]</scope>
    <source>
        <strain evidence="7 8">197N</strain>
    </source>
</reference>
<protein>
    <submittedName>
        <fullName evidence="7">O antigen biosynthesis protein</fullName>
    </submittedName>
</protein>
<dbReference type="GO" id="GO:0016020">
    <property type="term" value="C:membrane"/>
    <property type="evidence" value="ECO:0007669"/>
    <property type="project" value="UniProtKB-SubCell"/>
</dbReference>
<evidence type="ECO:0000256" key="1">
    <source>
        <dbReference type="ARBA" id="ARBA00004141"/>
    </source>
</evidence>
<name>Q2L333_BORA1</name>
<keyword evidence="8" id="KW-1185">Reference proteome</keyword>
<comment type="subcellular location">
    <subcellularLocation>
        <location evidence="1">Membrane</location>
        <topology evidence="1">Multi-pass membrane protein</topology>
    </subcellularLocation>
</comment>
<dbReference type="eggNOG" id="COG2246">
    <property type="taxonomic scope" value="Bacteria"/>
</dbReference>
<evidence type="ECO:0000256" key="4">
    <source>
        <dbReference type="ARBA" id="ARBA00023136"/>
    </source>
</evidence>
<feature type="transmembrane region" description="Helical" evidence="5">
    <location>
        <begin position="49"/>
        <end position="71"/>
    </location>
</feature>
<accession>Q2L333</accession>
<evidence type="ECO:0000313" key="7">
    <source>
        <dbReference type="EMBL" id="CAJ48855.1"/>
    </source>
</evidence>
<dbReference type="GO" id="GO:0000271">
    <property type="term" value="P:polysaccharide biosynthetic process"/>
    <property type="evidence" value="ECO:0007669"/>
    <property type="project" value="InterPro"/>
</dbReference>
<dbReference type="RefSeq" id="WP_012416929.1">
    <property type="nucleotide sequence ID" value="NC_010645.1"/>
</dbReference>
<keyword evidence="2 5" id="KW-0812">Transmembrane</keyword>
<evidence type="ECO:0000259" key="6">
    <source>
        <dbReference type="Pfam" id="PF04138"/>
    </source>
</evidence>
<sequence length="133" mass="14979">MRKMAYLSAFKAVWCDTRLLKFLMVGMLNTAVGYSIFLLGLYIGWHYSIAIAVATVLGTLFNFKSTGVLVFRSHDNSRIFRFIAVYCVIYSLNVAGVALLLQFGLKEWSAGLLLLLPLALVSYYLNSRYVFPS</sequence>
<dbReference type="GeneID" id="92935561"/>
<dbReference type="InterPro" id="IPR007267">
    <property type="entry name" value="GtrA_DPMS_TM"/>
</dbReference>
<proteinExistence type="predicted"/>
<dbReference type="HOGENOM" id="CLU_133742_0_0_4"/>
<feature type="transmembrane region" description="Helical" evidence="5">
    <location>
        <begin position="83"/>
        <end position="102"/>
    </location>
</feature>
<evidence type="ECO:0000256" key="5">
    <source>
        <dbReference type="SAM" id="Phobius"/>
    </source>
</evidence>
<dbReference type="OrthoDB" id="9801620at2"/>
<dbReference type="KEGG" id="bav:BAV1247"/>
<dbReference type="AlphaFoldDB" id="Q2L333"/>
<keyword evidence="3 5" id="KW-1133">Transmembrane helix</keyword>